<evidence type="ECO:0000256" key="1">
    <source>
        <dbReference type="ARBA" id="ARBA00022448"/>
    </source>
</evidence>
<dbReference type="EMBL" id="CP155573">
    <property type="protein sequence ID" value="XFO69157.1"/>
    <property type="molecule type" value="Genomic_DNA"/>
</dbReference>
<gene>
    <name evidence="5" type="primary">tcyC</name>
    <name evidence="5" type="ORF">SPSIL_053870</name>
</gene>
<protein>
    <submittedName>
        <fullName evidence="5">L-cystine import ATP-binding protein TcyC</fullName>
        <ecNumber evidence="5">3.6.3.-</ecNumber>
    </submittedName>
</protein>
<evidence type="ECO:0000259" key="4">
    <source>
        <dbReference type="PROSITE" id="PS50893"/>
    </source>
</evidence>
<organism evidence="5 6">
    <name type="scientific">Sporomusa silvacetica DSM 10669</name>
    <dbReference type="NCBI Taxonomy" id="1123289"/>
    <lineage>
        <taxon>Bacteria</taxon>
        <taxon>Bacillati</taxon>
        <taxon>Bacillota</taxon>
        <taxon>Negativicutes</taxon>
        <taxon>Selenomonadales</taxon>
        <taxon>Sporomusaceae</taxon>
        <taxon>Sporomusa</taxon>
    </lineage>
</organism>
<keyword evidence="3 5" id="KW-0067">ATP-binding</keyword>
<dbReference type="Proteomes" id="UP000216752">
    <property type="component" value="Chromosome"/>
</dbReference>
<evidence type="ECO:0000313" key="5">
    <source>
        <dbReference type="EMBL" id="XFO69157.1"/>
    </source>
</evidence>
<dbReference type="CDD" id="cd03219">
    <property type="entry name" value="ABC_Mj1267_LivG_branched"/>
    <property type="match status" value="1"/>
</dbReference>
<proteinExistence type="predicted"/>
<dbReference type="EC" id="3.6.3.-" evidence="5"/>
<dbReference type="PROSITE" id="PS50893">
    <property type="entry name" value="ABC_TRANSPORTER_2"/>
    <property type="match status" value="1"/>
</dbReference>
<dbReference type="PANTHER" id="PTHR45772">
    <property type="entry name" value="CONSERVED COMPONENT OF ABC TRANSPORTER FOR NATURAL AMINO ACIDS-RELATED"/>
    <property type="match status" value="1"/>
</dbReference>
<dbReference type="GO" id="GO:0016787">
    <property type="term" value="F:hydrolase activity"/>
    <property type="evidence" value="ECO:0007669"/>
    <property type="project" value="UniProtKB-KW"/>
</dbReference>
<dbReference type="Pfam" id="PF00005">
    <property type="entry name" value="ABC_tran"/>
    <property type="match status" value="1"/>
</dbReference>
<name>A0ABZ3IU10_9FIRM</name>
<sequence>MLAIRNVSRIFGGLVALDKVNINIRKGEIRGLIGPNGSGKTTMINVITGFYVPSSGTIHFNDKDISGQSPYNITKQGLVRTFQNINLFSDMTAIENVATAYSLHMKNNLFSTVFNTSFFRKEERRSFEIAESILDFVGLKDKKDLRAKNLPYGQQRLLEIGRALATEPRLLLLDEPVAGMNDQESDEVAGLIQKLRDNGKTILLIEHHMKFVMSLCDKLTVLSSGNVIAEGTPREIQNNEDVIRIYLGKRRTVNAAH</sequence>
<dbReference type="InterPro" id="IPR027417">
    <property type="entry name" value="P-loop_NTPase"/>
</dbReference>
<dbReference type="Gene3D" id="3.40.50.300">
    <property type="entry name" value="P-loop containing nucleotide triphosphate hydrolases"/>
    <property type="match status" value="1"/>
</dbReference>
<dbReference type="InterPro" id="IPR051120">
    <property type="entry name" value="ABC_AA/LPS_Transport"/>
</dbReference>
<keyword evidence="5" id="KW-0378">Hydrolase</keyword>
<feature type="domain" description="ABC transporter" evidence="4">
    <location>
        <begin position="2"/>
        <end position="249"/>
    </location>
</feature>
<evidence type="ECO:0000313" key="6">
    <source>
        <dbReference type="Proteomes" id="UP000216752"/>
    </source>
</evidence>
<reference evidence="5" key="1">
    <citation type="submission" date="2024-05" db="EMBL/GenBank/DDBJ databases">
        <title>Isolation and characterization of Sporomusa carbonis sp. nov., a carboxydotrophic hydrogenogen in the genus of Sporomusa isolated from a charcoal burning pile.</title>
        <authorList>
            <person name="Boeer T."/>
            <person name="Rosenbaum F."/>
            <person name="Eysell L."/>
            <person name="Mueller V."/>
            <person name="Daniel R."/>
            <person name="Poehlein A."/>
        </authorList>
    </citation>
    <scope>NUCLEOTIDE SEQUENCE [LARGE SCALE GENOMIC DNA]</scope>
    <source>
        <strain evidence="5">DSM 10669</strain>
    </source>
</reference>
<evidence type="ECO:0000256" key="3">
    <source>
        <dbReference type="ARBA" id="ARBA00022840"/>
    </source>
</evidence>
<dbReference type="InterPro" id="IPR003593">
    <property type="entry name" value="AAA+_ATPase"/>
</dbReference>
<dbReference type="GO" id="GO:0005524">
    <property type="term" value="F:ATP binding"/>
    <property type="evidence" value="ECO:0007669"/>
    <property type="project" value="UniProtKB-KW"/>
</dbReference>
<keyword evidence="1" id="KW-0813">Transport</keyword>
<dbReference type="SMART" id="SM00382">
    <property type="entry name" value="AAA"/>
    <property type="match status" value="1"/>
</dbReference>
<keyword evidence="2" id="KW-0547">Nucleotide-binding</keyword>
<dbReference type="Pfam" id="PF12399">
    <property type="entry name" value="BCA_ABC_TP_C"/>
    <property type="match status" value="1"/>
</dbReference>
<dbReference type="PANTHER" id="PTHR45772:SF7">
    <property type="entry name" value="AMINO ACID ABC TRANSPORTER ATP-BINDING PROTEIN"/>
    <property type="match status" value="1"/>
</dbReference>
<dbReference type="InterPro" id="IPR003439">
    <property type="entry name" value="ABC_transporter-like_ATP-bd"/>
</dbReference>
<dbReference type="SUPFAM" id="SSF52540">
    <property type="entry name" value="P-loop containing nucleoside triphosphate hydrolases"/>
    <property type="match status" value="1"/>
</dbReference>
<evidence type="ECO:0000256" key="2">
    <source>
        <dbReference type="ARBA" id="ARBA00022741"/>
    </source>
</evidence>
<dbReference type="RefSeq" id="WP_094604391.1">
    <property type="nucleotide sequence ID" value="NZ_CP155573.1"/>
</dbReference>
<accession>A0ABZ3IU10</accession>
<dbReference type="InterPro" id="IPR032823">
    <property type="entry name" value="BCA_ABC_TP_C"/>
</dbReference>
<keyword evidence="6" id="KW-1185">Reference proteome</keyword>